<evidence type="ECO:0000256" key="3">
    <source>
        <dbReference type="ARBA" id="ARBA00022777"/>
    </source>
</evidence>
<dbReference type="SUPFAM" id="SSF48403">
    <property type="entry name" value="Ankyrin repeat"/>
    <property type="match status" value="1"/>
</dbReference>
<dbReference type="Gene3D" id="3.30.200.20">
    <property type="entry name" value="Phosphorylase Kinase, domain 1"/>
    <property type="match status" value="1"/>
</dbReference>
<dbReference type="GO" id="GO:0004694">
    <property type="term" value="F:eukaryotic translation initiation factor 2alpha kinase activity"/>
    <property type="evidence" value="ECO:0007669"/>
    <property type="project" value="TreeGrafter"/>
</dbReference>
<dbReference type="InterPro" id="IPR036770">
    <property type="entry name" value="Ankyrin_rpt-contain_sf"/>
</dbReference>
<dbReference type="Pfam" id="PF00023">
    <property type="entry name" value="Ank"/>
    <property type="match status" value="1"/>
</dbReference>
<dbReference type="InterPro" id="IPR050339">
    <property type="entry name" value="CC_SR_Kinase"/>
</dbReference>
<feature type="repeat" description="ANK" evidence="5">
    <location>
        <begin position="110"/>
        <end position="142"/>
    </location>
</feature>
<dbReference type="InterPro" id="IPR017441">
    <property type="entry name" value="Protein_kinase_ATP_BS"/>
</dbReference>
<feature type="binding site" evidence="6">
    <location>
        <position position="278"/>
    </location>
    <ligand>
        <name>ATP</name>
        <dbReference type="ChEBI" id="CHEBI:30616"/>
    </ligand>
</feature>
<dbReference type="GO" id="GO:0005634">
    <property type="term" value="C:nucleus"/>
    <property type="evidence" value="ECO:0007669"/>
    <property type="project" value="TreeGrafter"/>
</dbReference>
<comment type="caution">
    <text evidence="8">The sequence shown here is derived from an EMBL/GenBank/DDBJ whole genome shotgun (WGS) entry which is preliminary data.</text>
</comment>
<dbReference type="EMBL" id="JACGWO010000005">
    <property type="protein sequence ID" value="KAK4427978.1"/>
    <property type="molecule type" value="Genomic_DNA"/>
</dbReference>
<dbReference type="GO" id="GO:1990625">
    <property type="term" value="P:negative regulation of cytoplasmic translational initiation in response to stress"/>
    <property type="evidence" value="ECO:0007669"/>
    <property type="project" value="TreeGrafter"/>
</dbReference>
<dbReference type="PANTHER" id="PTHR11042:SF191">
    <property type="entry name" value="SERINE_THREONINE-PROTEIN KINASE DDB_G0283065-RELATED"/>
    <property type="match status" value="1"/>
</dbReference>
<accession>A0AAE1YE66</accession>
<dbReference type="Gene3D" id="1.10.510.10">
    <property type="entry name" value="Transferase(Phosphotransferase) domain 1"/>
    <property type="match status" value="1"/>
</dbReference>
<keyword evidence="3 8" id="KW-0418">Kinase</keyword>
<dbReference type="PROSITE" id="PS00107">
    <property type="entry name" value="PROTEIN_KINASE_ATP"/>
    <property type="match status" value="1"/>
</dbReference>
<dbReference type="PROSITE" id="PS00109">
    <property type="entry name" value="PROTEIN_KINASE_TYR"/>
    <property type="match status" value="1"/>
</dbReference>
<dbReference type="Gene3D" id="1.25.40.20">
    <property type="entry name" value="Ankyrin repeat-containing domain"/>
    <property type="match status" value="1"/>
</dbReference>
<sequence>MSFWEGAFEGDLRSLIQFAEERDTGGGLAHTLATLRDEKGKTALHVAAERGKNDFCEYLLNQTLLSPDIVDSKERTRCATPKAILPCTMLLKQIVELLLANSASIDAESDYGTPLQRAIAYRKKDVVKLLLDRGADPNLDSQSFTPLLYSIFANSVGCMELLLKAGADSNIGIRAMTPIGLAKSYGMTRLVDCLLNHGIADTNPVQTSLHDILLPNRLFSSNNSQPSTDSGSSGGEFVPITSHYYTEFEEQGIIGTGGFGEVFKCQHFLDKMIYAVKKIPFNGEEEKRKCLREVQTIARLEHPHVIRYYMSWIEDRIPTKGTSSGSEEGTCGGSVDETCDAAEDEMFGSFEHERLDTVATKTLYIVMELCPWTLEKVILSGLDEKALWAFMRQIVEGLRYIHKEGIIHRDLSRDNIFVDKDNKIRIADFGLAVHLEPEEDVYIVSESSASFGNAMYRPPEMNADVVVITQKSDVYQLGLICFEMLYPTKTGQERIKVFSDVKEGVFPKDWVHDRDITLFILGLLDQEPAKRPSTDEILGSKGRCVFGSLVGSESSHNFGTLRTPIGSCSSPPVSKLIHLATPVVLATVPQLPSLWLWPDEITKLALHHQRQCFTCPRTPKMIQFPFGFLYFSLVQNPCRHQRLNFCAEGLKKLDGIWVLHLGCLESSIKQLELTFYKFEAYFLAFTFYLVSKYVYKLNFPPLVI</sequence>
<keyword evidence="1" id="KW-0808">Transferase</keyword>
<keyword evidence="2 6" id="KW-0547">Nucleotide-binding</keyword>
<dbReference type="SMART" id="SM00248">
    <property type="entry name" value="ANK"/>
    <property type="match status" value="4"/>
</dbReference>
<proteinExistence type="predicted"/>
<dbReference type="GO" id="GO:0005829">
    <property type="term" value="C:cytosol"/>
    <property type="evidence" value="ECO:0007669"/>
    <property type="project" value="TreeGrafter"/>
</dbReference>
<keyword evidence="9" id="KW-1185">Reference proteome</keyword>
<organism evidence="8 9">
    <name type="scientific">Sesamum alatum</name>
    <dbReference type="NCBI Taxonomy" id="300844"/>
    <lineage>
        <taxon>Eukaryota</taxon>
        <taxon>Viridiplantae</taxon>
        <taxon>Streptophyta</taxon>
        <taxon>Embryophyta</taxon>
        <taxon>Tracheophyta</taxon>
        <taxon>Spermatophyta</taxon>
        <taxon>Magnoliopsida</taxon>
        <taxon>eudicotyledons</taxon>
        <taxon>Gunneridae</taxon>
        <taxon>Pentapetalae</taxon>
        <taxon>asterids</taxon>
        <taxon>lamiids</taxon>
        <taxon>Lamiales</taxon>
        <taxon>Pedaliaceae</taxon>
        <taxon>Sesamum</taxon>
    </lineage>
</organism>
<dbReference type="Pfam" id="PF00069">
    <property type="entry name" value="Pkinase"/>
    <property type="match status" value="1"/>
</dbReference>
<dbReference type="PRINTS" id="PR01415">
    <property type="entry name" value="ANKYRIN"/>
</dbReference>
<dbReference type="Proteomes" id="UP001293254">
    <property type="component" value="Unassembled WGS sequence"/>
</dbReference>
<dbReference type="PROSITE" id="PS50011">
    <property type="entry name" value="PROTEIN_KINASE_DOM"/>
    <property type="match status" value="1"/>
</dbReference>
<evidence type="ECO:0000256" key="4">
    <source>
        <dbReference type="ARBA" id="ARBA00022840"/>
    </source>
</evidence>
<evidence type="ECO:0000313" key="8">
    <source>
        <dbReference type="EMBL" id="KAK4427978.1"/>
    </source>
</evidence>
<dbReference type="InterPro" id="IPR011009">
    <property type="entry name" value="Kinase-like_dom_sf"/>
</dbReference>
<protein>
    <submittedName>
        <fullName evidence="8">EIF-2-alpha kinase GCN2</fullName>
    </submittedName>
</protein>
<dbReference type="InterPro" id="IPR008266">
    <property type="entry name" value="Tyr_kinase_AS"/>
</dbReference>
<keyword evidence="5" id="KW-0040">ANK repeat</keyword>
<gene>
    <name evidence="8" type="ORF">Salat_1566800</name>
</gene>
<reference evidence="8" key="1">
    <citation type="submission" date="2020-06" db="EMBL/GenBank/DDBJ databases">
        <authorList>
            <person name="Li T."/>
            <person name="Hu X."/>
            <person name="Zhang T."/>
            <person name="Song X."/>
            <person name="Zhang H."/>
            <person name="Dai N."/>
            <person name="Sheng W."/>
            <person name="Hou X."/>
            <person name="Wei L."/>
        </authorList>
    </citation>
    <scope>NUCLEOTIDE SEQUENCE</scope>
    <source>
        <strain evidence="8">3651</strain>
        <tissue evidence="8">Leaf</tissue>
    </source>
</reference>
<evidence type="ECO:0000256" key="5">
    <source>
        <dbReference type="PROSITE-ProRule" id="PRU00023"/>
    </source>
</evidence>
<feature type="repeat" description="ANK" evidence="5">
    <location>
        <begin position="39"/>
        <end position="61"/>
    </location>
</feature>
<dbReference type="PROSITE" id="PS50297">
    <property type="entry name" value="ANK_REP_REGION"/>
    <property type="match status" value="2"/>
</dbReference>
<dbReference type="PROSITE" id="PS50088">
    <property type="entry name" value="ANK_REPEAT"/>
    <property type="match status" value="2"/>
</dbReference>
<evidence type="ECO:0000259" key="7">
    <source>
        <dbReference type="PROSITE" id="PS50011"/>
    </source>
</evidence>
<feature type="domain" description="Protein kinase" evidence="7">
    <location>
        <begin position="248"/>
        <end position="546"/>
    </location>
</feature>
<dbReference type="InterPro" id="IPR000719">
    <property type="entry name" value="Prot_kinase_dom"/>
</dbReference>
<dbReference type="GO" id="GO:0005524">
    <property type="term" value="F:ATP binding"/>
    <property type="evidence" value="ECO:0007669"/>
    <property type="project" value="UniProtKB-UniRule"/>
</dbReference>
<keyword evidence="4 6" id="KW-0067">ATP-binding</keyword>
<dbReference type="PANTHER" id="PTHR11042">
    <property type="entry name" value="EUKARYOTIC TRANSLATION INITIATION FACTOR 2-ALPHA KINASE EIF2-ALPHA KINASE -RELATED"/>
    <property type="match status" value="1"/>
</dbReference>
<evidence type="ECO:0000256" key="1">
    <source>
        <dbReference type="ARBA" id="ARBA00022679"/>
    </source>
</evidence>
<evidence type="ECO:0000256" key="2">
    <source>
        <dbReference type="ARBA" id="ARBA00022741"/>
    </source>
</evidence>
<dbReference type="Pfam" id="PF12796">
    <property type="entry name" value="Ank_2"/>
    <property type="match status" value="1"/>
</dbReference>
<reference evidence="8" key="2">
    <citation type="journal article" date="2024" name="Plant">
        <title>Genomic evolution and insights into agronomic trait innovations of Sesamum species.</title>
        <authorList>
            <person name="Miao H."/>
            <person name="Wang L."/>
            <person name="Qu L."/>
            <person name="Liu H."/>
            <person name="Sun Y."/>
            <person name="Le M."/>
            <person name="Wang Q."/>
            <person name="Wei S."/>
            <person name="Zheng Y."/>
            <person name="Lin W."/>
            <person name="Duan Y."/>
            <person name="Cao H."/>
            <person name="Xiong S."/>
            <person name="Wang X."/>
            <person name="Wei L."/>
            <person name="Li C."/>
            <person name="Ma Q."/>
            <person name="Ju M."/>
            <person name="Zhao R."/>
            <person name="Li G."/>
            <person name="Mu C."/>
            <person name="Tian Q."/>
            <person name="Mei H."/>
            <person name="Zhang T."/>
            <person name="Gao T."/>
            <person name="Zhang H."/>
        </authorList>
    </citation>
    <scope>NUCLEOTIDE SEQUENCE</scope>
    <source>
        <strain evidence="8">3651</strain>
    </source>
</reference>
<name>A0AAE1YE66_9LAMI</name>
<evidence type="ECO:0000313" key="9">
    <source>
        <dbReference type="Proteomes" id="UP001293254"/>
    </source>
</evidence>
<dbReference type="SUPFAM" id="SSF56112">
    <property type="entry name" value="Protein kinase-like (PK-like)"/>
    <property type="match status" value="1"/>
</dbReference>
<dbReference type="InterPro" id="IPR002110">
    <property type="entry name" value="Ankyrin_rpt"/>
</dbReference>
<evidence type="ECO:0000256" key="6">
    <source>
        <dbReference type="PROSITE-ProRule" id="PRU10141"/>
    </source>
</evidence>
<dbReference type="AlphaFoldDB" id="A0AAE1YE66"/>